<feature type="region of interest" description="Disordered" evidence="1">
    <location>
        <begin position="82"/>
        <end position="102"/>
    </location>
</feature>
<evidence type="ECO:0000313" key="2">
    <source>
        <dbReference type="EMBL" id="RPB10368.1"/>
    </source>
</evidence>
<dbReference type="Proteomes" id="UP000277580">
    <property type="component" value="Unassembled WGS sequence"/>
</dbReference>
<evidence type="ECO:0000256" key="1">
    <source>
        <dbReference type="SAM" id="MobiDB-lite"/>
    </source>
</evidence>
<name>A0A3N4KLS7_9PEZI</name>
<accession>A0A3N4KLS7</accession>
<evidence type="ECO:0000313" key="3">
    <source>
        <dbReference type="Proteomes" id="UP000277580"/>
    </source>
</evidence>
<protein>
    <submittedName>
        <fullName evidence="2">Uncharacterized protein</fullName>
    </submittedName>
</protein>
<feature type="compositionally biased region" description="Pro residues" evidence="1">
    <location>
        <begin position="758"/>
        <end position="771"/>
    </location>
</feature>
<dbReference type="InParanoid" id="A0A3N4KLS7"/>
<feature type="region of interest" description="Disordered" evidence="1">
    <location>
        <begin position="297"/>
        <end position="324"/>
    </location>
</feature>
<dbReference type="EMBL" id="ML119143">
    <property type="protein sequence ID" value="RPB10368.1"/>
    <property type="molecule type" value="Genomic_DNA"/>
</dbReference>
<feature type="region of interest" description="Disordered" evidence="1">
    <location>
        <begin position="752"/>
        <end position="771"/>
    </location>
</feature>
<proteinExistence type="predicted"/>
<keyword evidence="3" id="KW-1185">Reference proteome</keyword>
<feature type="region of interest" description="Disordered" evidence="1">
    <location>
        <begin position="586"/>
        <end position="612"/>
    </location>
</feature>
<feature type="compositionally biased region" description="Polar residues" evidence="1">
    <location>
        <begin position="503"/>
        <end position="512"/>
    </location>
</feature>
<reference evidence="2 3" key="1">
    <citation type="journal article" date="2018" name="Nat. Ecol. Evol.">
        <title>Pezizomycetes genomes reveal the molecular basis of ectomycorrhizal truffle lifestyle.</title>
        <authorList>
            <person name="Murat C."/>
            <person name="Payen T."/>
            <person name="Noel B."/>
            <person name="Kuo A."/>
            <person name="Morin E."/>
            <person name="Chen J."/>
            <person name="Kohler A."/>
            <person name="Krizsan K."/>
            <person name="Balestrini R."/>
            <person name="Da Silva C."/>
            <person name="Montanini B."/>
            <person name="Hainaut M."/>
            <person name="Levati E."/>
            <person name="Barry K.W."/>
            <person name="Belfiori B."/>
            <person name="Cichocki N."/>
            <person name="Clum A."/>
            <person name="Dockter R.B."/>
            <person name="Fauchery L."/>
            <person name="Guy J."/>
            <person name="Iotti M."/>
            <person name="Le Tacon F."/>
            <person name="Lindquist E.A."/>
            <person name="Lipzen A."/>
            <person name="Malagnac F."/>
            <person name="Mello A."/>
            <person name="Molinier V."/>
            <person name="Miyauchi S."/>
            <person name="Poulain J."/>
            <person name="Riccioni C."/>
            <person name="Rubini A."/>
            <person name="Sitrit Y."/>
            <person name="Splivallo R."/>
            <person name="Traeger S."/>
            <person name="Wang M."/>
            <person name="Zifcakova L."/>
            <person name="Wipf D."/>
            <person name="Zambonelli A."/>
            <person name="Paolocci F."/>
            <person name="Nowrousian M."/>
            <person name="Ottonello S."/>
            <person name="Baldrian P."/>
            <person name="Spatafora J.W."/>
            <person name="Henrissat B."/>
            <person name="Nagy L.G."/>
            <person name="Aury J.M."/>
            <person name="Wincker P."/>
            <person name="Grigoriev I.V."/>
            <person name="Bonfante P."/>
            <person name="Martin F.M."/>
        </authorList>
    </citation>
    <scope>NUCLEOTIDE SEQUENCE [LARGE SCALE GENOMIC DNA]</scope>
    <source>
        <strain evidence="2 3">CCBAS932</strain>
    </source>
</reference>
<feature type="compositionally biased region" description="Basic residues" evidence="1">
    <location>
        <begin position="493"/>
        <end position="502"/>
    </location>
</feature>
<sequence>MSRPPTCSYRRLNPSRTFTQKAPTKTFFLDRTKYPTSDKCSLEETGDAIITEGNNDDPPIWWLRAQSSLPSNTVMVERQLPPQRAQSQSSPFHRVISSGDPETRLMGQWGGSVRDDYGLPQALPTSSTSTYPLSTTSAVHATSASSVPAPPVPAPPAIITSNGEMEPACQLVVKNTHEESVHPFGTKVKDYGQQDVLEDKNEHETDGGVSESGWTTASGGMAFSFSFVDGKPFAQPIFNPNGTPFKPFIPIHMRPPVKSPNTMVRNKTSLVNSTNDLKSVDSQNLIKNKKEEMEVVKKRAEPPTQSVRKVPDTSTKSSSALSGAERQRTYCELYNAHVETMFAGISSKYPQPTSASAAKEARQAELDAKRAAAAADFASSPTSIMAKEVPTGRDNEHKAFESGDDSGVPPNWEACEPDPSTRPNSTNGWINWKPKPKTGPASARSGHMTMSEYQAAIAYRPQGVDREYEAAKERAAAKRFSGPQYQYYNEQSHKKRRPKNSPRKTQQQNSSLPPMFPDILPWRDVVPQPLNVTGKKMPKLDFCGEPIEKGRGFDGTIKHWGVPTKNQDHVPFLEINAIASEYTTDCDKDTDDPTRKSVRRFPPPKSCSVSKYPTDAQIKDDYLQDNSTTSLKKEQEMAEALESSAPLPRLLDSFFEQNPFTLRERIGTFINSLNPDFPDPPDMPYEKHGDKPVATCVKRRQPSDELDTNEIIIDCVEDELEKPRREPHMEPIKGRADMEWYRTHDGCWSQRVPLPKKTLPPLPPNEPANDW</sequence>
<gene>
    <name evidence="2" type="ORF">P167DRAFT_547211</name>
</gene>
<organism evidence="2 3">
    <name type="scientific">Morchella conica CCBAS932</name>
    <dbReference type="NCBI Taxonomy" id="1392247"/>
    <lineage>
        <taxon>Eukaryota</taxon>
        <taxon>Fungi</taxon>
        <taxon>Dikarya</taxon>
        <taxon>Ascomycota</taxon>
        <taxon>Pezizomycotina</taxon>
        <taxon>Pezizomycetes</taxon>
        <taxon>Pezizales</taxon>
        <taxon>Morchellaceae</taxon>
        <taxon>Morchella</taxon>
    </lineage>
</organism>
<dbReference type="AlphaFoldDB" id="A0A3N4KLS7"/>
<feature type="compositionally biased region" description="Basic and acidic residues" evidence="1">
    <location>
        <begin position="586"/>
        <end position="595"/>
    </location>
</feature>
<feature type="region of interest" description="Disordered" evidence="1">
    <location>
        <begin position="470"/>
        <end position="520"/>
    </location>
</feature>
<feature type="region of interest" description="Disordered" evidence="1">
    <location>
        <begin position="417"/>
        <end position="445"/>
    </location>
</feature>
<dbReference type="OrthoDB" id="5366565at2759"/>
<feature type="compositionally biased region" description="Polar residues" evidence="1">
    <location>
        <begin position="303"/>
        <end position="321"/>
    </location>
</feature>